<organism evidence="1 2">
    <name type="scientific">Bemisia tabaci</name>
    <name type="common">Sweetpotato whitefly</name>
    <name type="synonym">Aleurodes tabaci</name>
    <dbReference type="NCBI Taxonomy" id="7038"/>
    <lineage>
        <taxon>Eukaryota</taxon>
        <taxon>Metazoa</taxon>
        <taxon>Ecdysozoa</taxon>
        <taxon>Arthropoda</taxon>
        <taxon>Hexapoda</taxon>
        <taxon>Insecta</taxon>
        <taxon>Pterygota</taxon>
        <taxon>Neoptera</taxon>
        <taxon>Paraneoptera</taxon>
        <taxon>Hemiptera</taxon>
        <taxon>Sternorrhyncha</taxon>
        <taxon>Aleyrodoidea</taxon>
        <taxon>Aleyrodidae</taxon>
        <taxon>Aleyrodinae</taxon>
        <taxon>Bemisia</taxon>
    </lineage>
</organism>
<sequence length="332" mass="37616">MKILGVFIALFSEGFLLVGSKYFLEFSLPGTDGKMKSRLYECRNNGVQAGIVQCKRVDWLIHKKWIYYHANFYQSHRALEKIPKIQFSDLQTGALLPQGGYLGFVASPSKPIDGPDIGAEGDEVLKLITRRVQSWLAIVPPQWRNNLLYYLATPDMKYLFSSSDLTARYFGSYLDTIASILHQHGEKVAKKEDAVTATPSGDVAGLSSFIAKDAEKELRRVIPVLSTKMVDPCILTTMPDIMATAGMDVDSLCKSTCKYQQLISQLYRKRSSRMCRNLGEGGYCDQTTCRCNQYYRIWVPGFGRKRVPYRVPMIYCNSMFRLRFEESPPPAT</sequence>
<evidence type="ECO:0000313" key="1">
    <source>
        <dbReference type="EMBL" id="CAH0384430.1"/>
    </source>
</evidence>
<reference evidence="1" key="1">
    <citation type="submission" date="2021-12" db="EMBL/GenBank/DDBJ databases">
        <authorList>
            <person name="King R."/>
        </authorList>
    </citation>
    <scope>NUCLEOTIDE SEQUENCE</scope>
</reference>
<dbReference type="AlphaFoldDB" id="A0A9P0F1I8"/>
<dbReference type="KEGG" id="btab:109043537"/>
<keyword evidence="2" id="KW-1185">Reference proteome</keyword>
<evidence type="ECO:0000313" key="2">
    <source>
        <dbReference type="Proteomes" id="UP001152759"/>
    </source>
</evidence>
<dbReference type="EMBL" id="OU963863">
    <property type="protein sequence ID" value="CAH0384430.1"/>
    <property type="molecule type" value="Genomic_DNA"/>
</dbReference>
<gene>
    <name evidence="1" type="ORF">BEMITA_LOCUS3756</name>
</gene>
<protein>
    <submittedName>
        <fullName evidence="1">Uncharacterized protein</fullName>
    </submittedName>
</protein>
<accession>A0A9P0F1I8</accession>
<proteinExistence type="predicted"/>
<dbReference type="Proteomes" id="UP001152759">
    <property type="component" value="Chromosome 2"/>
</dbReference>
<name>A0A9P0F1I8_BEMTA</name>